<protein>
    <submittedName>
        <fullName evidence="1">Uncharacterized protein</fullName>
    </submittedName>
</protein>
<dbReference type="EMBL" id="JACGWN010000001">
    <property type="protein sequence ID" value="KAL0463304.1"/>
    <property type="molecule type" value="Genomic_DNA"/>
</dbReference>
<dbReference type="PANTHER" id="PTHR33710:SF62">
    <property type="entry name" value="DUF4283 DOMAIN PROTEIN"/>
    <property type="match status" value="1"/>
</dbReference>
<proteinExistence type="predicted"/>
<name>A0AAW2YCB8_9LAMI</name>
<dbReference type="PANTHER" id="PTHR33710">
    <property type="entry name" value="BNAC02G09200D PROTEIN"/>
    <property type="match status" value="1"/>
</dbReference>
<organism evidence="1">
    <name type="scientific">Sesamum latifolium</name>
    <dbReference type="NCBI Taxonomy" id="2727402"/>
    <lineage>
        <taxon>Eukaryota</taxon>
        <taxon>Viridiplantae</taxon>
        <taxon>Streptophyta</taxon>
        <taxon>Embryophyta</taxon>
        <taxon>Tracheophyta</taxon>
        <taxon>Spermatophyta</taxon>
        <taxon>Magnoliopsida</taxon>
        <taxon>eudicotyledons</taxon>
        <taxon>Gunneridae</taxon>
        <taxon>Pentapetalae</taxon>
        <taxon>asterids</taxon>
        <taxon>lamiids</taxon>
        <taxon>Lamiales</taxon>
        <taxon>Pedaliaceae</taxon>
        <taxon>Sesamum</taxon>
    </lineage>
</organism>
<dbReference type="InterPro" id="IPR036691">
    <property type="entry name" value="Endo/exonu/phosph_ase_sf"/>
</dbReference>
<sequence length="335" mass="38206">MNGCLWHLSGQCDLQVQDDFNDPRENSPFSSWLRAIPPSMARLKNEGSGNDECPDDDLSSVLIEQLKHRFDLFGCSVDSKGKSGGLAILWDRSADVVLQSFSPNHIDHSVKTKEDSDFIEILQQSEKAGGPPCPQWKMRNFRMILTTCDLSDIGYRGDPFTWSNRHTFPDTMQERLDPACTNIGWSKLFPNAFASHLSMSCSDHKALFIQLRENPATVPRRSNPWRFEAGWLQSPQCEEVVSSDWSTVAMFRSDGGDQNTGFFHRKASHRFQTNLIRKLKDSKGSWITDIDDIQRYIVHYFQSIFASNHPRDDDIAKGTEHLCRVVDEGMREDLV</sequence>
<reference evidence="1" key="2">
    <citation type="journal article" date="2024" name="Plant">
        <title>Genomic evolution and insights into agronomic trait innovations of Sesamum species.</title>
        <authorList>
            <person name="Miao H."/>
            <person name="Wang L."/>
            <person name="Qu L."/>
            <person name="Liu H."/>
            <person name="Sun Y."/>
            <person name="Le M."/>
            <person name="Wang Q."/>
            <person name="Wei S."/>
            <person name="Zheng Y."/>
            <person name="Lin W."/>
            <person name="Duan Y."/>
            <person name="Cao H."/>
            <person name="Xiong S."/>
            <person name="Wang X."/>
            <person name="Wei L."/>
            <person name="Li C."/>
            <person name="Ma Q."/>
            <person name="Ju M."/>
            <person name="Zhao R."/>
            <person name="Li G."/>
            <person name="Mu C."/>
            <person name="Tian Q."/>
            <person name="Mei H."/>
            <person name="Zhang T."/>
            <person name="Gao T."/>
            <person name="Zhang H."/>
        </authorList>
    </citation>
    <scope>NUCLEOTIDE SEQUENCE</scope>
    <source>
        <strain evidence="1">KEN1</strain>
    </source>
</reference>
<dbReference type="SUPFAM" id="SSF56219">
    <property type="entry name" value="DNase I-like"/>
    <property type="match status" value="1"/>
</dbReference>
<dbReference type="AlphaFoldDB" id="A0AAW2YCB8"/>
<comment type="caution">
    <text evidence="1">The sequence shown here is derived from an EMBL/GenBank/DDBJ whole genome shotgun (WGS) entry which is preliminary data.</text>
</comment>
<gene>
    <name evidence="1" type="ORF">Slati_0218000</name>
</gene>
<accession>A0AAW2YCB8</accession>
<evidence type="ECO:0000313" key="1">
    <source>
        <dbReference type="EMBL" id="KAL0463304.1"/>
    </source>
</evidence>
<reference evidence="1" key="1">
    <citation type="submission" date="2020-06" db="EMBL/GenBank/DDBJ databases">
        <authorList>
            <person name="Li T."/>
            <person name="Hu X."/>
            <person name="Zhang T."/>
            <person name="Song X."/>
            <person name="Zhang H."/>
            <person name="Dai N."/>
            <person name="Sheng W."/>
            <person name="Hou X."/>
            <person name="Wei L."/>
        </authorList>
    </citation>
    <scope>NUCLEOTIDE SEQUENCE</scope>
    <source>
        <strain evidence="1">KEN1</strain>
        <tissue evidence="1">Leaf</tissue>
    </source>
</reference>